<reference evidence="6 7" key="1">
    <citation type="submission" date="2019-03" db="EMBL/GenBank/DDBJ databases">
        <title>The complete genome sequence of Swingsia_sp. F3b2 LMG30590(T).</title>
        <authorList>
            <person name="Chua K.-O."/>
            <person name="Chan K.-G."/>
            <person name="See-Too W.-S."/>
        </authorList>
    </citation>
    <scope>NUCLEOTIDE SEQUENCE [LARGE SCALE GENOMIC DNA]</scope>
    <source>
        <strain evidence="6 7">F3b2</strain>
    </source>
</reference>
<feature type="transmembrane region" description="Helical" evidence="5">
    <location>
        <begin position="284"/>
        <end position="306"/>
    </location>
</feature>
<feature type="transmembrane region" description="Helical" evidence="5">
    <location>
        <begin position="189"/>
        <end position="208"/>
    </location>
</feature>
<feature type="transmembrane region" description="Helical" evidence="5">
    <location>
        <begin position="408"/>
        <end position="430"/>
    </location>
</feature>
<feature type="transmembrane region" description="Helical" evidence="5">
    <location>
        <begin position="64"/>
        <end position="83"/>
    </location>
</feature>
<accession>A0A4Y6U949</accession>
<keyword evidence="7" id="KW-1185">Reference proteome</keyword>
<dbReference type="GO" id="GO:0016020">
    <property type="term" value="C:membrane"/>
    <property type="evidence" value="ECO:0007669"/>
    <property type="project" value="UniProtKB-SubCell"/>
</dbReference>
<dbReference type="InterPro" id="IPR001807">
    <property type="entry name" value="ClC"/>
</dbReference>
<feature type="transmembrane region" description="Helical" evidence="5">
    <location>
        <begin position="244"/>
        <end position="263"/>
    </location>
</feature>
<evidence type="ECO:0000313" key="6">
    <source>
        <dbReference type="EMBL" id="QDH12977.1"/>
    </source>
</evidence>
<proteinExistence type="predicted"/>
<dbReference type="InterPro" id="IPR014743">
    <property type="entry name" value="Cl-channel_core"/>
</dbReference>
<dbReference type="Pfam" id="PF00654">
    <property type="entry name" value="Voltage_CLC"/>
    <property type="match status" value="1"/>
</dbReference>
<gene>
    <name evidence="6" type="ORF">E3E12_00800</name>
</gene>
<keyword evidence="2 5" id="KW-0812">Transmembrane</keyword>
<feature type="transmembrane region" description="Helical" evidence="5">
    <location>
        <begin position="351"/>
        <end position="369"/>
    </location>
</feature>
<dbReference type="PANTHER" id="PTHR43427">
    <property type="entry name" value="CHLORIDE CHANNEL PROTEIN CLC-E"/>
    <property type="match status" value="1"/>
</dbReference>
<feature type="transmembrane region" description="Helical" evidence="5">
    <location>
        <begin position="157"/>
        <end position="182"/>
    </location>
</feature>
<evidence type="ECO:0000256" key="1">
    <source>
        <dbReference type="ARBA" id="ARBA00004141"/>
    </source>
</evidence>
<evidence type="ECO:0000256" key="4">
    <source>
        <dbReference type="ARBA" id="ARBA00023136"/>
    </source>
</evidence>
<evidence type="ECO:0000256" key="3">
    <source>
        <dbReference type="ARBA" id="ARBA00022989"/>
    </source>
</evidence>
<evidence type="ECO:0000313" key="7">
    <source>
        <dbReference type="Proteomes" id="UP000318709"/>
    </source>
</evidence>
<dbReference type="Gene3D" id="1.10.3080.10">
    <property type="entry name" value="Clc chloride channel"/>
    <property type="match status" value="1"/>
</dbReference>
<dbReference type="RefSeq" id="WP_141442619.1">
    <property type="nucleotide sequence ID" value="NZ_CP038231.1"/>
</dbReference>
<dbReference type="SUPFAM" id="SSF81340">
    <property type="entry name" value="Clc chloride channel"/>
    <property type="match status" value="1"/>
</dbReference>
<feature type="transmembrane region" description="Helical" evidence="5">
    <location>
        <begin position="326"/>
        <end position="344"/>
    </location>
</feature>
<dbReference type="GO" id="GO:0015108">
    <property type="term" value="F:chloride transmembrane transporter activity"/>
    <property type="evidence" value="ECO:0007669"/>
    <property type="project" value="InterPro"/>
</dbReference>
<dbReference type="AlphaFoldDB" id="A0A4Y6U949"/>
<dbReference type="PRINTS" id="PR00762">
    <property type="entry name" value="CLCHANNEL"/>
</dbReference>
<organism evidence="6 7">
    <name type="scientific">Formicincola oecophyllae</name>
    <dbReference type="NCBI Taxonomy" id="2558361"/>
    <lineage>
        <taxon>Bacteria</taxon>
        <taxon>Pseudomonadati</taxon>
        <taxon>Pseudomonadota</taxon>
        <taxon>Alphaproteobacteria</taxon>
        <taxon>Acetobacterales</taxon>
        <taxon>Acetobacteraceae</taxon>
        <taxon>Formicincola</taxon>
    </lineage>
</organism>
<feature type="transmembrane region" description="Helical" evidence="5">
    <location>
        <begin position="375"/>
        <end position="396"/>
    </location>
</feature>
<dbReference type="InterPro" id="IPR050368">
    <property type="entry name" value="ClC-type_chloride_channel"/>
</dbReference>
<comment type="subcellular location">
    <subcellularLocation>
        <location evidence="1">Membrane</location>
        <topology evidence="1">Multi-pass membrane protein</topology>
    </subcellularLocation>
</comment>
<dbReference type="OrthoDB" id="9767361at2"/>
<dbReference type="CDD" id="cd03682">
    <property type="entry name" value="ClC_sycA_like"/>
    <property type="match status" value="1"/>
</dbReference>
<protein>
    <submittedName>
        <fullName evidence="6">Voltage-gated chloride channel family protein</fullName>
    </submittedName>
</protein>
<evidence type="ECO:0000256" key="2">
    <source>
        <dbReference type="ARBA" id="ARBA00022692"/>
    </source>
</evidence>
<name>A0A4Y6U949_9PROT</name>
<evidence type="ECO:0000256" key="5">
    <source>
        <dbReference type="SAM" id="Phobius"/>
    </source>
</evidence>
<keyword evidence="3 5" id="KW-1133">Transmembrane helix</keyword>
<dbReference type="Proteomes" id="UP000318709">
    <property type="component" value="Chromosome"/>
</dbReference>
<feature type="transmembrane region" description="Helical" evidence="5">
    <location>
        <begin position="29"/>
        <end position="52"/>
    </location>
</feature>
<dbReference type="PANTHER" id="PTHR43427:SF12">
    <property type="entry name" value="CHLORIDE TRANSPORTER"/>
    <property type="match status" value="1"/>
</dbReference>
<sequence length="462" mass="48901">MPISFPTLPALSSSAPATLPALRFKRAMLWGLFLTPMAVIVGSACAWFLWALNTVTLARFAHPWLLFLLPLGGVLCALAYQRWGGRAAGGNNLILDEIRQPEQGVPLVMAPLAFITTVVSQLLGASVGREGSAVQMGGGVAGFFGRLFKLDPRQTTIMLYAGVAAGFGSVFGTPVAGALFALEVPALGQAFYVALLPALYSAVVADWVCRAWEPVLHVSHTTYLMTFGVTHQAGNTQFQASLPLLLKVVVAAVAFGLAGWLFSEGLRRFGSLMGRLCKRAWLRPAWGGLGTIALTLLLGTPNYLGLGVVSPQPGGASIVDFFTNSHYPWSWLLKIIFTVLALGSGYKGGEVTPLFFIGSGLGNALAPLLDAPTDLLASVGFMAVFAAASNTPLACTIMAVELFGSGNLVYDAVGCVVAYLVSGHTGIYLAQRVDVPKFWHAAPNALRPGERLRDYLNRSSQG</sequence>
<dbReference type="KEGG" id="swf:E3E12_00800"/>
<feature type="transmembrane region" description="Helical" evidence="5">
    <location>
        <begin position="104"/>
        <end position="123"/>
    </location>
</feature>
<keyword evidence="4 5" id="KW-0472">Membrane</keyword>
<dbReference type="EMBL" id="CP038231">
    <property type="protein sequence ID" value="QDH12977.1"/>
    <property type="molecule type" value="Genomic_DNA"/>
</dbReference>